<keyword evidence="10" id="KW-1185">Reference proteome</keyword>
<comment type="caution">
    <text evidence="9">The sequence shown here is derived from an EMBL/GenBank/DDBJ whole genome shotgun (WGS) entry which is preliminary data.</text>
</comment>
<dbReference type="InterPro" id="IPR017853">
    <property type="entry name" value="GH"/>
</dbReference>
<keyword evidence="4" id="KW-0378">Hydrolase</keyword>
<keyword evidence="5" id="KW-0326">Glycosidase</keyword>
<dbReference type="InterPro" id="IPR012291">
    <property type="entry name" value="CBM2_carb-bd_dom_sf"/>
</dbReference>
<evidence type="ECO:0000256" key="6">
    <source>
        <dbReference type="ARBA" id="ARBA00030512"/>
    </source>
</evidence>
<dbReference type="Pfam" id="PF00728">
    <property type="entry name" value="Glyco_hydro_20"/>
    <property type="match status" value="1"/>
</dbReference>
<dbReference type="InterPro" id="IPR025705">
    <property type="entry name" value="Beta_hexosaminidase_sua/sub"/>
</dbReference>
<dbReference type="Pfam" id="PF03174">
    <property type="entry name" value="CHB_HEX_C"/>
    <property type="match status" value="1"/>
</dbReference>
<evidence type="ECO:0000256" key="7">
    <source>
        <dbReference type="ARBA" id="ARBA00033000"/>
    </source>
</evidence>
<dbReference type="SUPFAM" id="SSF49384">
    <property type="entry name" value="Carbohydrate-binding domain"/>
    <property type="match status" value="1"/>
</dbReference>
<dbReference type="EMBL" id="JBHLTS010000066">
    <property type="protein sequence ID" value="MFC0516746.1"/>
    <property type="molecule type" value="Genomic_DNA"/>
</dbReference>
<dbReference type="Gene3D" id="3.20.20.80">
    <property type="entry name" value="Glycosidases"/>
    <property type="match status" value="1"/>
</dbReference>
<dbReference type="Gene3D" id="2.60.40.10">
    <property type="entry name" value="Immunoglobulins"/>
    <property type="match status" value="1"/>
</dbReference>
<dbReference type="InterPro" id="IPR014756">
    <property type="entry name" value="Ig_E-set"/>
</dbReference>
<dbReference type="Proteomes" id="UP001589828">
    <property type="component" value="Unassembled WGS sequence"/>
</dbReference>
<dbReference type="CDD" id="cd02847">
    <property type="entry name" value="E_set_Chitobiase_C"/>
    <property type="match status" value="1"/>
</dbReference>
<evidence type="ECO:0000313" key="9">
    <source>
        <dbReference type="EMBL" id="MFC0516746.1"/>
    </source>
</evidence>
<dbReference type="Pfam" id="PF02838">
    <property type="entry name" value="Glyco_hydro_20b"/>
    <property type="match status" value="1"/>
</dbReference>
<proteinExistence type="inferred from homology"/>
<dbReference type="SUPFAM" id="SSF81296">
    <property type="entry name" value="E set domains"/>
    <property type="match status" value="1"/>
</dbReference>
<dbReference type="InterPro" id="IPR004866">
    <property type="entry name" value="CHB/HEX_N_dom"/>
</dbReference>
<dbReference type="RefSeq" id="WP_377024519.1">
    <property type="nucleotide sequence ID" value="NZ_JBHLTS010000066.1"/>
</dbReference>
<evidence type="ECO:0000259" key="8">
    <source>
        <dbReference type="SMART" id="SM01081"/>
    </source>
</evidence>
<gene>
    <name evidence="9" type="ORF">ACFFGT_21235</name>
</gene>
<protein>
    <recommendedName>
        <fullName evidence="3">beta-N-acetylhexosaminidase</fullName>
        <ecNumber evidence="3">3.2.1.52</ecNumber>
    </recommendedName>
    <alternativeName>
        <fullName evidence="6">Beta-N-acetylhexosaminidase</fullName>
    </alternativeName>
    <alternativeName>
        <fullName evidence="7">N-acetyl-beta-glucosaminidase</fullName>
    </alternativeName>
</protein>
<dbReference type="Pfam" id="PF03173">
    <property type="entry name" value="CHB_HEX"/>
    <property type="match status" value="1"/>
</dbReference>
<comment type="catalytic activity">
    <reaction evidence="1">
        <text>Hydrolysis of terminal non-reducing N-acetyl-D-hexosamine residues in N-acetyl-beta-D-hexosaminides.</text>
        <dbReference type="EC" id="3.2.1.52"/>
    </reaction>
</comment>
<dbReference type="PRINTS" id="PR00738">
    <property type="entry name" value="GLHYDRLASE20"/>
</dbReference>
<name>A0ABV6LBA0_9SPHI</name>
<evidence type="ECO:0000256" key="2">
    <source>
        <dbReference type="ARBA" id="ARBA00006285"/>
    </source>
</evidence>
<dbReference type="Gene3D" id="3.30.379.10">
    <property type="entry name" value="Chitobiase/beta-hexosaminidase domain 2-like"/>
    <property type="match status" value="1"/>
</dbReference>
<evidence type="ECO:0000313" key="10">
    <source>
        <dbReference type="Proteomes" id="UP001589828"/>
    </source>
</evidence>
<organism evidence="9 10">
    <name type="scientific">Mucilaginibacter angelicae</name>
    <dbReference type="NCBI Taxonomy" id="869718"/>
    <lineage>
        <taxon>Bacteria</taxon>
        <taxon>Pseudomonadati</taxon>
        <taxon>Bacteroidota</taxon>
        <taxon>Sphingobacteriia</taxon>
        <taxon>Sphingobacteriales</taxon>
        <taxon>Sphingobacteriaceae</taxon>
        <taxon>Mucilaginibacter</taxon>
    </lineage>
</organism>
<evidence type="ECO:0000256" key="5">
    <source>
        <dbReference type="ARBA" id="ARBA00023295"/>
    </source>
</evidence>
<dbReference type="InterPro" id="IPR015882">
    <property type="entry name" value="HEX_bac_N"/>
</dbReference>
<dbReference type="InterPro" id="IPR013783">
    <property type="entry name" value="Ig-like_fold"/>
</dbReference>
<comment type="similarity">
    <text evidence="2">Belongs to the glycosyl hydrolase 20 family.</text>
</comment>
<evidence type="ECO:0000256" key="1">
    <source>
        <dbReference type="ARBA" id="ARBA00001231"/>
    </source>
</evidence>
<sequence>MSKRLTITFLIVLLVGSGNLGYGQAVFNTKDLRIKWAFITNHYQDKPGFLAALTINQTAGNKMPAKGWKLYFSLRYHGINLTSQNKDVVIEHGGGDLFCIKPAASFKGISKGSALIIPFNGGGIIANYHDAPSGFFWVSDSDNLPYDIPESNITHDSGTLKGADAQEIFNLNKGTTNLPDDKLPAFLPQPVTYTQNKGYFKLDKSVSIVNAGGFMNEAGYLAKEISAITSYTPVSAGGRKKIVLRRIGLPKEAYDLRIAADSIIISASDGAGIFYGIQSLKNMLPADAWSSKQVPLNIPCATVHDEPRFSVRAFMLDVSRNFQPKAEIMKLLDVMALYKLNTFHFHFTDDEGWRIEIPGLPELTAIGSNRGYPYMRNERMQPSYGSGASTANKMGSGFYSRNDFIEILQYAQSRHIKVIPEIESPGHARAAVKAMEARYYKYMKAGDRKKAAEYLLSDLQDSSKYLSAQYFKDNVMNPALPSTYRFVAKVVDELKAMYQEAGADLTMIHMGGDEVPAGTWEMSPAIRAMMKKNTVLHNINDVFLSYFKQVQQLLGRRGLKLYAWEELAIGTEKNNQSRKVISIPEFINNGVSVDAWYNVGGNEDIPYQAANAGYKTVLTCIDYFYFDLAYQRSFYEPGDEWLGFLETKKMLSFIPYNYYRNAKVDMPGNPYAAGYFENKQRLTPEGSKNIRGIQGALWGENIKSARQMEYMILPRLLALAEKAWAKQPQWETEQDTAKLSAQYEQYWNIFANQLGKKELPKLAWYRGGYYFRIPAAGLMQLDGLGKANQQFPGMAIRYTTNGAEPGSQSTIYNRPLKLKGKVKMRVFDARGRGGETTTIEVE</sequence>
<dbReference type="SMART" id="SM01081">
    <property type="entry name" value="CHB_HEX"/>
    <property type="match status" value="1"/>
</dbReference>
<evidence type="ECO:0000256" key="3">
    <source>
        <dbReference type="ARBA" id="ARBA00012663"/>
    </source>
</evidence>
<feature type="domain" description="Chitobiase/beta-hexosaminidases N-terminal" evidence="8">
    <location>
        <begin position="30"/>
        <end position="190"/>
    </location>
</feature>
<dbReference type="Gene3D" id="2.60.40.290">
    <property type="match status" value="1"/>
</dbReference>
<dbReference type="InterPro" id="IPR029018">
    <property type="entry name" value="Hex-like_dom2"/>
</dbReference>
<reference evidence="9 10" key="1">
    <citation type="submission" date="2024-09" db="EMBL/GenBank/DDBJ databases">
        <authorList>
            <person name="Sun Q."/>
            <person name="Mori K."/>
        </authorList>
    </citation>
    <scope>NUCLEOTIDE SEQUENCE [LARGE SCALE GENOMIC DNA]</scope>
    <source>
        <strain evidence="9 10">NCAIM B.02415</strain>
    </source>
</reference>
<dbReference type="InterPro" id="IPR004867">
    <property type="entry name" value="CHB_C_dom"/>
</dbReference>
<dbReference type="SUPFAM" id="SSF51445">
    <property type="entry name" value="(Trans)glycosidases"/>
    <property type="match status" value="1"/>
</dbReference>
<evidence type="ECO:0000256" key="4">
    <source>
        <dbReference type="ARBA" id="ARBA00022801"/>
    </source>
</evidence>
<dbReference type="SUPFAM" id="SSF55545">
    <property type="entry name" value="beta-N-acetylhexosaminidase-like domain"/>
    <property type="match status" value="1"/>
</dbReference>
<dbReference type="InterPro" id="IPR008965">
    <property type="entry name" value="CBM2/CBM3_carb-bd_dom_sf"/>
</dbReference>
<accession>A0ABV6LBA0</accession>
<dbReference type="PANTHER" id="PTHR22600">
    <property type="entry name" value="BETA-HEXOSAMINIDASE"/>
    <property type="match status" value="1"/>
</dbReference>
<dbReference type="EC" id="3.2.1.52" evidence="3"/>
<dbReference type="PANTHER" id="PTHR22600:SF57">
    <property type="entry name" value="BETA-N-ACETYLHEXOSAMINIDASE"/>
    <property type="match status" value="1"/>
</dbReference>
<dbReference type="InterPro" id="IPR015883">
    <property type="entry name" value="Glyco_hydro_20_cat"/>
</dbReference>